<keyword evidence="1" id="KW-1133">Transmembrane helix</keyword>
<name>A0ABR6DRG8_9FLAO</name>
<dbReference type="Proteomes" id="UP000555003">
    <property type="component" value="Unassembled WGS sequence"/>
</dbReference>
<comment type="caution">
    <text evidence="2">The sequence shown here is derived from an EMBL/GenBank/DDBJ whole genome shotgun (WGS) entry which is preliminary data.</text>
</comment>
<gene>
    <name evidence="2" type="ORF">GGR22_002449</name>
</gene>
<feature type="transmembrane region" description="Helical" evidence="1">
    <location>
        <begin position="170"/>
        <end position="191"/>
    </location>
</feature>
<sequence length="229" mass="27520">MKINELKEYLVSKNLVVEQWELTIISLIKEQEKLFETSSEKINGNAKSRKIFEKRLSKKAKAFGNSVEELTQYTNDIRDMENMSMEELERRGEQLIASFENSKNFWTLKDKNNFNTIYSEFIEIKKNITITNRISNFFLKYEFTKTLVQLLIFTVSFIFSYFGGQALEPYFTHFNDITIQFFIALILFLTLEKVLDKFEDYLVYWRVNRLFKYFRIIMPLTQRLKNNNN</sequence>
<evidence type="ECO:0000256" key="1">
    <source>
        <dbReference type="SAM" id="Phobius"/>
    </source>
</evidence>
<dbReference type="RefSeq" id="WP_182493861.1">
    <property type="nucleotide sequence ID" value="NZ_JACJIS010000002.1"/>
</dbReference>
<keyword evidence="1" id="KW-0472">Membrane</keyword>
<protein>
    <submittedName>
        <fullName evidence="2">PurR-regulated permease PerM</fullName>
    </submittedName>
</protein>
<dbReference type="EMBL" id="JACJIS010000002">
    <property type="protein sequence ID" value="MBA9074282.1"/>
    <property type="molecule type" value="Genomic_DNA"/>
</dbReference>
<reference evidence="2 3" key="1">
    <citation type="submission" date="2020-08" db="EMBL/GenBank/DDBJ databases">
        <title>Genomic Encyclopedia of Type Strains, Phase IV (KMG-IV): sequencing the most valuable type-strain genomes for metagenomic binning, comparative biology and taxonomic classification.</title>
        <authorList>
            <person name="Goeker M."/>
        </authorList>
    </citation>
    <scope>NUCLEOTIDE SEQUENCE [LARGE SCALE GENOMIC DNA]</scope>
    <source>
        <strain evidence="2 3">DSM 100397</strain>
    </source>
</reference>
<keyword evidence="1" id="KW-0812">Transmembrane</keyword>
<evidence type="ECO:0000313" key="3">
    <source>
        <dbReference type="Proteomes" id="UP000555003"/>
    </source>
</evidence>
<keyword evidence="3" id="KW-1185">Reference proteome</keyword>
<accession>A0ABR6DRG8</accession>
<evidence type="ECO:0000313" key="2">
    <source>
        <dbReference type="EMBL" id="MBA9074282.1"/>
    </source>
</evidence>
<organism evidence="2 3">
    <name type="scientific">Flavobacterium gossypii</name>
    <dbReference type="NCBI Taxonomy" id="1646119"/>
    <lineage>
        <taxon>Bacteria</taxon>
        <taxon>Pseudomonadati</taxon>
        <taxon>Bacteroidota</taxon>
        <taxon>Flavobacteriia</taxon>
        <taxon>Flavobacteriales</taxon>
        <taxon>Flavobacteriaceae</taxon>
        <taxon>Flavobacterium</taxon>
    </lineage>
</organism>
<proteinExistence type="predicted"/>
<feature type="transmembrane region" description="Helical" evidence="1">
    <location>
        <begin position="147"/>
        <end position="164"/>
    </location>
</feature>